<reference evidence="1 2" key="1">
    <citation type="submission" date="2011-08" db="EMBL/GenBank/DDBJ databases">
        <authorList>
            <person name="Weinstock G."/>
            <person name="Sodergren E."/>
            <person name="Clifton S."/>
            <person name="Fulton L."/>
            <person name="Fulton B."/>
            <person name="Courtney L."/>
            <person name="Fronick C."/>
            <person name="Harrison M."/>
            <person name="Strong C."/>
            <person name="Farmer C."/>
            <person name="Delahaunty K."/>
            <person name="Markovic C."/>
            <person name="Hall O."/>
            <person name="Minx P."/>
            <person name="Tomlinson C."/>
            <person name="Mitreva M."/>
            <person name="Hou S."/>
            <person name="Chen J."/>
            <person name="Wollam A."/>
            <person name="Pepin K.H."/>
            <person name="Johnson M."/>
            <person name="Bhonagiri V."/>
            <person name="Zhang X."/>
            <person name="Suruliraj S."/>
            <person name="Warren W."/>
            <person name="Chinwalla A."/>
            <person name="Mardis E.R."/>
            <person name="Wilson R.K."/>
        </authorList>
    </citation>
    <scope>NUCLEOTIDE SEQUENCE [LARGE SCALE GENOMIC DNA]</scope>
    <source>
        <strain evidence="1 2">F0432</strain>
    </source>
</reference>
<evidence type="ECO:0000313" key="2">
    <source>
        <dbReference type="Proteomes" id="UP000004750"/>
    </source>
</evidence>
<gene>
    <name evidence="1" type="ORF">HMPREF9080_03009</name>
</gene>
<sequence>LPRKPKPPFTDGYSTYARSFSKAACFLFQPGKTAPYHPPLRQYHKTEQSVSFGNPYPRPHQLLYRQRKCSACVATVGKEFLYRTKIIPLTFQCHQAAFSHGCRDYEHVLRKLATAAFLCTQKSCPQAALAMEYQSGIKLRRRRGEDSTDSTERSANTLRLFSGIGRKRNQILTP</sequence>
<dbReference type="EMBL" id="AGCM01000194">
    <property type="protein sequence ID" value="EHM49707.1"/>
    <property type="molecule type" value="Genomic_DNA"/>
</dbReference>
<dbReference type="HOGENOM" id="CLU_1535659_0_0_6"/>
<organism evidence="1 2">
    <name type="scientific">Cardiobacterium valvarum F0432</name>
    <dbReference type="NCBI Taxonomy" id="797473"/>
    <lineage>
        <taxon>Bacteria</taxon>
        <taxon>Pseudomonadati</taxon>
        <taxon>Pseudomonadota</taxon>
        <taxon>Gammaproteobacteria</taxon>
        <taxon>Cardiobacteriales</taxon>
        <taxon>Cardiobacteriaceae</taxon>
        <taxon>Cardiobacterium</taxon>
    </lineage>
</organism>
<feature type="non-terminal residue" evidence="1">
    <location>
        <position position="1"/>
    </location>
</feature>
<protein>
    <submittedName>
        <fullName evidence="1">Uncharacterized protein</fullName>
    </submittedName>
</protein>
<name>G9ZJN9_9GAMM</name>
<accession>G9ZJN9</accession>
<dbReference type="Proteomes" id="UP000004750">
    <property type="component" value="Unassembled WGS sequence"/>
</dbReference>
<proteinExistence type="predicted"/>
<comment type="caution">
    <text evidence="1">The sequence shown here is derived from an EMBL/GenBank/DDBJ whole genome shotgun (WGS) entry which is preliminary data.</text>
</comment>
<dbReference type="AlphaFoldDB" id="G9ZJN9"/>
<evidence type="ECO:0000313" key="1">
    <source>
        <dbReference type="EMBL" id="EHM49707.1"/>
    </source>
</evidence>